<evidence type="ECO:0000256" key="1">
    <source>
        <dbReference type="ARBA" id="ARBA00009759"/>
    </source>
</evidence>
<feature type="binding site" evidence="2">
    <location>
        <position position="73"/>
    </location>
    <ligand>
        <name>Mg(2+)</name>
        <dbReference type="ChEBI" id="CHEBI:18420"/>
        <label>1</label>
        <note>catalytic</note>
    </ligand>
</feature>
<evidence type="ECO:0000313" key="4">
    <source>
        <dbReference type="Proteomes" id="UP000295783"/>
    </source>
</evidence>
<evidence type="ECO:0000313" key="3">
    <source>
        <dbReference type="EMBL" id="TDQ81523.1"/>
    </source>
</evidence>
<name>A0A4R6WSD8_9PROT</name>
<sequence length="274" mass="29637">MSNGLLGIDPESVALLLREVATSEILPRFRNLKEGETRQKSPGDFVTIADESAELALTPRLEAMLPGSVVVGEEATAKNPEIIKALAGTAPVWVVDPIDGTGNFAAGREGFVSMLALILADDILASWIHHPVSGEMAIALKGQGVAIDGRAAVRFRQPAEPKGILAYGQRGAPGIAQMVDRRRDQVNQVKSSRAAGIDYVRMAKGEIDFTFFSGIMPWDHAPGALIVRELGGHIGYIRHDESYRPSEALQAAGILSAASHDTWRDIHRRLFRDE</sequence>
<reference evidence="3 4" key="1">
    <citation type="submission" date="2019-03" db="EMBL/GenBank/DDBJ databases">
        <title>Genomic Encyclopedia of Type Strains, Phase III (KMG-III): the genomes of soil and plant-associated and newly described type strains.</title>
        <authorList>
            <person name="Whitman W."/>
        </authorList>
    </citation>
    <scope>NUCLEOTIDE SEQUENCE [LARGE SCALE GENOMIC DNA]</scope>
    <source>
        <strain evidence="3 4">CGMCC 1.7660</strain>
    </source>
</reference>
<proteinExistence type="inferred from homology"/>
<dbReference type="GO" id="GO:0007165">
    <property type="term" value="P:signal transduction"/>
    <property type="evidence" value="ECO:0007669"/>
    <property type="project" value="TreeGrafter"/>
</dbReference>
<keyword evidence="2" id="KW-0460">Magnesium</keyword>
<comment type="similarity">
    <text evidence="1">Belongs to the inositol monophosphatase superfamily.</text>
</comment>
<organism evidence="3 4">
    <name type="scientific">Dongia mobilis</name>
    <dbReference type="NCBI Taxonomy" id="578943"/>
    <lineage>
        <taxon>Bacteria</taxon>
        <taxon>Pseudomonadati</taxon>
        <taxon>Pseudomonadota</taxon>
        <taxon>Alphaproteobacteria</taxon>
        <taxon>Rhodospirillales</taxon>
        <taxon>Dongiaceae</taxon>
        <taxon>Dongia</taxon>
    </lineage>
</organism>
<dbReference type="Gene3D" id="3.30.540.10">
    <property type="entry name" value="Fructose-1,6-Bisphosphatase, subunit A, domain 1"/>
    <property type="match status" value="1"/>
</dbReference>
<feature type="binding site" evidence="2">
    <location>
        <position position="96"/>
    </location>
    <ligand>
        <name>Mg(2+)</name>
        <dbReference type="ChEBI" id="CHEBI:18420"/>
        <label>1</label>
        <note>catalytic</note>
    </ligand>
</feature>
<dbReference type="GO" id="GO:0008934">
    <property type="term" value="F:inositol monophosphate 1-phosphatase activity"/>
    <property type="evidence" value="ECO:0007669"/>
    <property type="project" value="TreeGrafter"/>
</dbReference>
<dbReference type="GO" id="GO:0006020">
    <property type="term" value="P:inositol metabolic process"/>
    <property type="evidence" value="ECO:0007669"/>
    <property type="project" value="TreeGrafter"/>
</dbReference>
<dbReference type="Pfam" id="PF00459">
    <property type="entry name" value="Inositol_P"/>
    <property type="match status" value="1"/>
</dbReference>
<dbReference type="GO" id="GO:0046872">
    <property type="term" value="F:metal ion binding"/>
    <property type="evidence" value="ECO:0007669"/>
    <property type="project" value="UniProtKB-KW"/>
</dbReference>
<protein>
    <submittedName>
        <fullName evidence="3">Fructose-1,6-bisphosphatase/inositol monophosphatase family enzyme</fullName>
    </submittedName>
</protein>
<keyword evidence="2" id="KW-0479">Metal-binding</keyword>
<evidence type="ECO:0000256" key="2">
    <source>
        <dbReference type="PIRSR" id="PIRSR600760-2"/>
    </source>
</evidence>
<dbReference type="PANTHER" id="PTHR20854:SF4">
    <property type="entry name" value="INOSITOL-1-MONOPHOSPHATASE-RELATED"/>
    <property type="match status" value="1"/>
</dbReference>
<keyword evidence="4" id="KW-1185">Reference proteome</keyword>
<dbReference type="SUPFAM" id="SSF56655">
    <property type="entry name" value="Carbohydrate phosphatase"/>
    <property type="match status" value="1"/>
</dbReference>
<dbReference type="PRINTS" id="PR00377">
    <property type="entry name" value="IMPHPHTASES"/>
</dbReference>
<dbReference type="PANTHER" id="PTHR20854">
    <property type="entry name" value="INOSITOL MONOPHOSPHATASE"/>
    <property type="match status" value="1"/>
</dbReference>
<feature type="binding site" evidence="2">
    <location>
        <position position="98"/>
    </location>
    <ligand>
        <name>Mg(2+)</name>
        <dbReference type="ChEBI" id="CHEBI:18420"/>
        <label>1</label>
        <note>catalytic</note>
    </ligand>
</feature>
<dbReference type="InterPro" id="IPR000760">
    <property type="entry name" value="Inositol_monophosphatase-like"/>
</dbReference>
<dbReference type="RefSeq" id="WP_166645155.1">
    <property type="nucleotide sequence ID" value="NZ_SNYW01000009.1"/>
</dbReference>
<dbReference type="EMBL" id="SNYW01000009">
    <property type="protein sequence ID" value="TDQ81523.1"/>
    <property type="molecule type" value="Genomic_DNA"/>
</dbReference>
<dbReference type="Gene3D" id="3.40.190.80">
    <property type="match status" value="1"/>
</dbReference>
<accession>A0A4R6WSD8</accession>
<feature type="binding site" evidence="2">
    <location>
        <position position="219"/>
    </location>
    <ligand>
        <name>Mg(2+)</name>
        <dbReference type="ChEBI" id="CHEBI:18420"/>
        <label>1</label>
        <note>catalytic</note>
    </ligand>
</feature>
<dbReference type="Proteomes" id="UP000295783">
    <property type="component" value="Unassembled WGS sequence"/>
</dbReference>
<feature type="binding site" evidence="2">
    <location>
        <position position="99"/>
    </location>
    <ligand>
        <name>Mg(2+)</name>
        <dbReference type="ChEBI" id="CHEBI:18420"/>
        <label>1</label>
        <note>catalytic</note>
    </ligand>
</feature>
<comment type="caution">
    <text evidence="3">The sequence shown here is derived from an EMBL/GenBank/DDBJ whole genome shotgun (WGS) entry which is preliminary data.</text>
</comment>
<gene>
    <name evidence="3" type="ORF">A8950_2592</name>
</gene>
<comment type="cofactor">
    <cofactor evidence="2">
        <name>Mg(2+)</name>
        <dbReference type="ChEBI" id="CHEBI:18420"/>
    </cofactor>
</comment>
<dbReference type="AlphaFoldDB" id="A0A4R6WSD8"/>